<evidence type="ECO:0000256" key="1">
    <source>
        <dbReference type="ARBA" id="ARBA00005395"/>
    </source>
</evidence>
<feature type="binding site" evidence="5">
    <location>
        <position position="114"/>
    </location>
    <ligand>
        <name>acetyl-CoA</name>
        <dbReference type="ChEBI" id="CHEBI:57288"/>
    </ligand>
</feature>
<evidence type="ECO:0000256" key="5">
    <source>
        <dbReference type="HAMAP-Rule" id="MF_02210"/>
    </source>
</evidence>
<comment type="caution">
    <text evidence="5">Lacks conserved residue(s) required for the propagation of feature annotation.</text>
</comment>
<comment type="function">
    <text evidence="5 6">Acetylates the N-terminal alanine of ribosomal protein bS18.</text>
</comment>
<evidence type="ECO:0000313" key="8">
    <source>
        <dbReference type="EMBL" id="WGZ89667.1"/>
    </source>
</evidence>
<keyword evidence="2 5" id="KW-0963">Cytoplasm</keyword>
<dbReference type="CDD" id="cd04301">
    <property type="entry name" value="NAT_SF"/>
    <property type="match status" value="1"/>
</dbReference>
<feature type="active site" description="Proton acceptor" evidence="5">
    <location>
        <position position="109"/>
    </location>
</feature>
<proteinExistence type="inferred from homology"/>
<dbReference type="InterPro" id="IPR006464">
    <property type="entry name" value="AcTrfase_RimI/Ard1"/>
</dbReference>
<evidence type="ECO:0000256" key="2">
    <source>
        <dbReference type="ARBA" id="ARBA00022490"/>
    </source>
</evidence>
<dbReference type="PROSITE" id="PS51186">
    <property type="entry name" value="GNAT"/>
    <property type="match status" value="1"/>
</dbReference>
<dbReference type="InterPro" id="IPR043690">
    <property type="entry name" value="RimI"/>
</dbReference>
<organism evidence="8">
    <name type="scientific">Candidatus Thiocaldithrix dubininis</name>
    <dbReference type="NCBI Taxonomy" id="3080823"/>
    <lineage>
        <taxon>Bacteria</taxon>
        <taxon>Pseudomonadati</taxon>
        <taxon>Pseudomonadota</taxon>
        <taxon>Gammaproteobacteria</taxon>
        <taxon>Thiotrichales</taxon>
        <taxon>Thiotrichaceae</taxon>
        <taxon>Candidatus Thiocaldithrix</taxon>
    </lineage>
</organism>
<comment type="catalytic activity">
    <reaction evidence="5 6">
        <text>N-terminal L-alanyl-[ribosomal protein bS18] + acetyl-CoA = N-terminal N(alpha)-acetyl-L-alanyl-[ribosomal protein bS18] + CoA + H(+)</text>
        <dbReference type="Rhea" id="RHEA:43756"/>
        <dbReference type="Rhea" id="RHEA-COMP:10676"/>
        <dbReference type="Rhea" id="RHEA-COMP:10677"/>
        <dbReference type="ChEBI" id="CHEBI:15378"/>
        <dbReference type="ChEBI" id="CHEBI:57287"/>
        <dbReference type="ChEBI" id="CHEBI:57288"/>
        <dbReference type="ChEBI" id="CHEBI:64718"/>
        <dbReference type="ChEBI" id="CHEBI:83683"/>
        <dbReference type="EC" id="2.3.1.266"/>
    </reaction>
</comment>
<dbReference type="Proteomes" id="UP001300672">
    <property type="component" value="Chromosome"/>
</dbReference>
<evidence type="ECO:0000256" key="4">
    <source>
        <dbReference type="ARBA" id="ARBA00023315"/>
    </source>
</evidence>
<comment type="subcellular location">
    <subcellularLocation>
        <location evidence="5 6">Cytoplasm</location>
    </subcellularLocation>
</comment>
<dbReference type="AlphaFoldDB" id="A0AA95H1I5"/>
<gene>
    <name evidence="5 8" type="primary">rimI</name>
    <name evidence="8" type="ORF">QJT80_09145</name>
</gene>
<accession>A0AA95H1I5</accession>
<keyword evidence="4 5" id="KW-0012">Acyltransferase</keyword>
<dbReference type="GO" id="GO:0005840">
    <property type="term" value="C:ribosome"/>
    <property type="evidence" value="ECO:0007669"/>
    <property type="project" value="UniProtKB-KW"/>
</dbReference>
<reference evidence="8" key="2">
    <citation type="submission" date="2023-04" db="EMBL/GenBank/DDBJ databases">
        <authorList>
            <person name="Beletskiy A.V."/>
            <person name="Mardanov A.V."/>
            <person name="Ravin N.V."/>
        </authorList>
    </citation>
    <scope>NUCLEOTIDE SEQUENCE</scope>
    <source>
        <strain evidence="8">GKL-01</strain>
    </source>
</reference>
<protein>
    <recommendedName>
        <fullName evidence="5 6">[Ribosomal protein bS18]-alanine N-acetyltransferase</fullName>
        <ecNumber evidence="5 6">2.3.1.266</ecNumber>
    </recommendedName>
</protein>
<reference evidence="8" key="1">
    <citation type="journal article" date="2023" name="Int. J. Mol. Sci.">
        <title>Metagenomics Revealed a New Genus 'Candidatus Thiocaldithrix dubininis' gen. nov., sp. nov. and a New Species 'Candidatus Thiothrix putei' sp. nov. in the Family Thiotrichaceae, Some Members of Which Have Traits of Both Na+- and H+-Motive Energetics.</title>
        <authorList>
            <person name="Ravin N.V."/>
            <person name="Muntyan M.S."/>
            <person name="Smolyakov D.D."/>
            <person name="Rudenko T.S."/>
            <person name="Beletsky A.V."/>
            <person name="Mardanov A.V."/>
            <person name="Grabovich M.Y."/>
        </authorList>
    </citation>
    <scope>NUCLEOTIDE SEQUENCE</scope>
    <source>
        <strain evidence="8">GKL-01</strain>
    </source>
</reference>
<dbReference type="SUPFAM" id="SSF55729">
    <property type="entry name" value="Acyl-CoA N-acyltransferases (Nat)"/>
    <property type="match status" value="1"/>
</dbReference>
<dbReference type="HAMAP" id="MF_02210">
    <property type="entry name" value="RimI"/>
    <property type="match status" value="1"/>
</dbReference>
<evidence type="ECO:0000259" key="7">
    <source>
        <dbReference type="PROSITE" id="PS51186"/>
    </source>
</evidence>
<dbReference type="InterPro" id="IPR016181">
    <property type="entry name" value="Acyl_CoA_acyltransferase"/>
</dbReference>
<evidence type="ECO:0000256" key="6">
    <source>
        <dbReference type="RuleBase" id="RU363094"/>
    </source>
</evidence>
<dbReference type="PANTHER" id="PTHR43420:SF51">
    <property type="entry name" value="PEPTIDYL-LYSINE N-ACETYLTRANSFERASE YIAC"/>
    <property type="match status" value="1"/>
</dbReference>
<name>A0AA95H1I5_9GAMM</name>
<keyword evidence="8" id="KW-0687">Ribonucleoprotein</keyword>
<dbReference type="EC" id="2.3.1.266" evidence="5 6"/>
<feature type="active site" description="Proton donor" evidence="5">
    <location>
        <position position="121"/>
    </location>
</feature>
<evidence type="ECO:0000256" key="3">
    <source>
        <dbReference type="ARBA" id="ARBA00022679"/>
    </source>
</evidence>
<keyword evidence="3 5" id="KW-0808">Transferase</keyword>
<dbReference type="Gene3D" id="3.40.630.30">
    <property type="match status" value="1"/>
</dbReference>
<dbReference type="GO" id="GO:0005737">
    <property type="term" value="C:cytoplasm"/>
    <property type="evidence" value="ECO:0007669"/>
    <property type="project" value="UniProtKB-SubCell"/>
</dbReference>
<keyword evidence="8" id="KW-0689">Ribosomal protein</keyword>
<dbReference type="InterPro" id="IPR050680">
    <property type="entry name" value="YpeA/RimI_acetyltransf"/>
</dbReference>
<dbReference type="InterPro" id="IPR000182">
    <property type="entry name" value="GNAT_dom"/>
</dbReference>
<comment type="similarity">
    <text evidence="1 5 6">Belongs to the acetyltransferase family. RimI subfamily.</text>
</comment>
<dbReference type="KEGG" id="tdu:QJT80_09145"/>
<feature type="domain" description="N-acetyltransferase" evidence="7">
    <location>
        <begin position="8"/>
        <end position="153"/>
    </location>
</feature>
<dbReference type="GO" id="GO:0008999">
    <property type="term" value="F:protein-N-terminal-alanine acetyltransferase activity"/>
    <property type="evidence" value="ECO:0007669"/>
    <property type="project" value="UniProtKB-UniRule"/>
</dbReference>
<dbReference type="EMBL" id="CP124755">
    <property type="protein sequence ID" value="WGZ89667.1"/>
    <property type="molecule type" value="Genomic_DNA"/>
</dbReference>
<dbReference type="Pfam" id="PF00583">
    <property type="entry name" value="Acetyltransf_1"/>
    <property type="match status" value="1"/>
</dbReference>
<dbReference type="PANTHER" id="PTHR43420">
    <property type="entry name" value="ACETYLTRANSFERASE"/>
    <property type="match status" value="1"/>
</dbReference>
<sequence length="153" mass="17619">MLVDAEILSLRPMTMADLSVVLSIEQQAYQFPWSYGIFEDCLKHGYSCWVYENERNIIAYAAVMFSLDEMHLLNICVHPDYHGQRLGSRLLKTLERIGKGVKADTCFLEVRQSNFSAIRLYINAGFNEVGLRKNYYQALHGREDAIVMAKTLF</sequence>
<dbReference type="NCBIfam" id="TIGR01575">
    <property type="entry name" value="rimI"/>
    <property type="match status" value="1"/>
</dbReference>